<organism evidence="1">
    <name type="scientific">marine metagenome</name>
    <dbReference type="NCBI Taxonomy" id="408172"/>
    <lineage>
        <taxon>unclassified sequences</taxon>
        <taxon>metagenomes</taxon>
        <taxon>ecological metagenomes</taxon>
    </lineage>
</organism>
<feature type="non-terminal residue" evidence="1">
    <location>
        <position position="1"/>
    </location>
</feature>
<protein>
    <recommendedName>
        <fullName evidence="2">Cytidylyltransferase</fullName>
    </recommendedName>
</protein>
<accession>A0A383F131</accession>
<dbReference type="InterPro" id="IPR050793">
    <property type="entry name" value="CMP-NeuNAc_synthase"/>
</dbReference>
<dbReference type="PANTHER" id="PTHR21485">
    <property type="entry name" value="HAD SUPERFAMILY MEMBERS CMAS AND KDSC"/>
    <property type="match status" value="1"/>
</dbReference>
<dbReference type="InterPro" id="IPR003329">
    <property type="entry name" value="Cytidylyl_trans"/>
</dbReference>
<dbReference type="EMBL" id="UINC01230651">
    <property type="protein sequence ID" value="SVE62867.1"/>
    <property type="molecule type" value="Genomic_DNA"/>
</dbReference>
<name>A0A383F131_9ZZZZ</name>
<evidence type="ECO:0000313" key="1">
    <source>
        <dbReference type="EMBL" id="SVE62867.1"/>
    </source>
</evidence>
<sequence>TDDEEIENFCLSHGTTVYHRERAEDTQTSADAILEVLEGIKDVSGNPDYIVEIMCTNPLKTVEDIDGVIQRIDETKSDTVCSVVRVWDYHPSRVKFIEGNKMKDVYPEVLESRRQDLTPPAYIRNGSIYAMTWEQINVKGSRYDKDTVPYIMSEERTINIDEPIDLELARILLR</sequence>
<dbReference type="Pfam" id="PF02348">
    <property type="entry name" value="CTP_transf_3"/>
    <property type="match status" value="1"/>
</dbReference>
<dbReference type="SUPFAM" id="SSF53448">
    <property type="entry name" value="Nucleotide-diphospho-sugar transferases"/>
    <property type="match status" value="1"/>
</dbReference>
<reference evidence="1" key="1">
    <citation type="submission" date="2018-05" db="EMBL/GenBank/DDBJ databases">
        <authorList>
            <person name="Lanie J.A."/>
            <person name="Ng W.-L."/>
            <person name="Kazmierczak K.M."/>
            <person name="Andrzejewski T.M."/>
            <person name="Davidsen T.M."/>
            <person name="Wayne K.J."/>
            <person name="Tettelin H."/>
            <person name="Glass J.I."/>
            <person name="Rusch D."/>
            <person name="Podicherti R."/>
            <person name="Tsui H.-C.T."/>
            <person name="Winkler M.E."/>
        </authorList>
    </citation>
    <scope>NUCLEOTIDE SEQUENCE</scope>
</reference>
<proteinExistence type="predicted"/>
<evidence type="ECO:0008006" key="2">
    <source>
        <dbReference type="Google" id="ProtNLM"/>
    </source>
</evidence>
<gene>
    <name evidence="1" type="ORF">METZ01_LOCUS515721</name>
</gene>
<dbReference type="AlphaFoldDB" id="A0A383F131"/>
<dbReference type="InterPro" id="IPR029044">
    <property type="entry name" value="Nucleotide-diphossugar_trans"/>
</dbReference>
<dbReference type="PANTHER" id="PTHR21485:SF3">
    <property type="entry name" value="N-ACYLNEURAMINATE CYTIDYLYLTRANSFERASE"/>
    <property type="match status" value="1"/>
</dbReference>
<dbReference type="Gene3D" id="3.90.550.10">
    <property type="entry name" value="Spore Coat Polysaccharide Biosynthesis Protein SpsA, Chain A"/>
    <property type="match status" value="1"/>
</dbReference>
<dbReference type="GO" id="GO:0008781">
    <property type="term" value="F:N-acylneuraminate cytidylyltransferase activity"/>
    <property type="evidence" value="ECO:0007669"/>
    <property type="project" value="TreeGrafter"/>
</dbReference>